<comment type="caution">
    <text evidence="1">The sequence shown here is derived from an EMBL/GenBank/DDBJ whole genome shotgun (WGS) entry which is preliminary data.</text>
</comment>
<accession>A0A9D4QZP9</accession>
<organism evidence="1 2">
    <name type="scientific">Dreissena polymorpha</name>
    <name type="common">Zebra mussel</name>
    <name type="synonym">Mytilus polymorpha</name>
    <dbReference type="NCBI Taxonomy" id="45954"/>
    <lineage>
        <taxon>Eukaryota</taxon>
        <taxon>Metazoa</taxon>
        <taxon>Spiralia</taxon>
        <taxon>Lophotrochozoa</taxon>
        <taxon>Mollusca</taxon>
        <taxon>Bivalvia</taxon>
        <taxon>Autobranchia</taxon>
        <taxon>Heteroconchia</taxon>
        <taxon>Euheterodonta</taxon>
        <taxon>Imparidentia</taxon>
        <taxon>Neoheterodontei</taxon>
        <taxon>Myida</taxon>
        <taxon>Dreissenoidea</taxon>
        <taxon>Dreissenidae</taxon>
        <taxon>Dreissena</taxon>
    </lineage>
</organism>
<evidence type="ECO:0000313" key="1">
    <source>
        <dbReference type="EMBL" id="KAH3848758.1"/>
    </source>
</evidence>
<keyword evidence="2" id="KW-1185">Reference proteome</keyword>
<reference evidence="1" key="2">
    <citation type="submission" date="2020-11" db="EMBL/GenBank/DDBJ databases">
        <authorList>
            <person name="McCartney M.A."/>
            <person name="Auch B."/>
            <person name="Kono T."/>
            <person name="Mallez S."/>
            <person name="Becker A."/>
            <person name="Gohl D.M."/>
            <person name="Silverstein K.A.T."/>
            <person name="Koren S."/>
            <person name="Bechman K.B."/>
            <person name="Herman A."/>
            <person name="Abrahante J.E."/>
            <person name="Garbe J."/>
        </authorList>
    </citation>
    <scope>NUCLEOTIDE SEQUENCE</scope>
    <source>
        <strain evidence="1">Duluth1</strain>
        <tissue evidence="1">Whole animal</tissue>
    </source>
</reference>
<proteinExistence type="predicted"/>
<dbReference type="EMBL" id="JAIWYP010000003">
    <property type="protein sequence ID" value="KAH3848758.1"/>
    <property type="molecule type" value="Genomic_DNA"/>
</dbReference>
<gene>
    <name evidence="1" type="ORF">DPMN_091138</name>
</gene>
<dbReference type="Proteomes" id="UP000828390">
    <property type="component" value="Unassembled WGS sequence"/>
</dbReference>
<protein>
    <submittedName>
        <fullName evidence="1">Uncharacterized protein</fullName>
    </submittedName>
</protein>
<dbReference type="AlphaFoldDB" id="A0A9D4QZP9"/>
<evidence type="ECO:0000313" key="2">
    <source>
        <dbReference type="Proteomes" id="UP000828390"/>
    </source>
</evidence>
<reference evidence="1" key="1">
    <citation type="journal article" date="2019" name="bioRxiv">
        <title>The Genome of the Zebra Mussel, Dreissena polymorpha: A Resource for Invasive Species Research.</title>
        <authorList>
            <person name="McCartney M.A."/>
            <person name="Auch B."/>
            <person name="Kono T."/>
            <person name="Mallez S."/>
            <person name="Zhang Y."/>
            <person name="Obille A."/>
            <person name="Becker A."/>
            <person name="Abrahante J.E."/>
            <person name="Garbe J."/>
            <person name="Badalamenti J.P."/>
            <person name="Herman A."/>
            <person name="Mangelson H."/>
            <person name="Liachko I."/>
            <person name="Sullivan S."/>
            <person name="Sone E.D."/>
            <person name="Koren S."/>
            <person name="Silverstein K.A.T."/>
            <person name="Beckman K.B."/>
            <person name="Gohl D.M."/>
        </authorList>
    </citation>
    <scope>NUCLEOTIDE SEQUENCE</scope>
    <source>
        <strain evidence="1">Duluth1</strain>
        <tissue evidence="1">Whole animal</tissue>
    </source>
</reference>
<name>A0A9D4QZP9_DREPO</name>
<sequence length="75" mass="8515">MHSYTQTDPGAPFLWGNPYAGSFPISALRLIQLRWFQSNLCAEVASRWSQKIDTNMSQEALWDSFEGRSAALSQF</sequence>